<dbReference type="InterPro" id="IPR017969">
    <property type="entry name" value="Heavy-metal-associated_CS"/>
</dbReference>
<keyword evidence="2" id="KW-1185">Reference proteome</keyword>
<dbReference type="Gene3D" id="3.30.70.100">
    <property type="match status" value="1"/>
</dbReference>
<proteinExistence type="predicted"/>
<evidence type="ECO:0000313" key="1">
    <source>
        <dbReference type="EMBL" id="MFC6314619.1"/>
    </source>
</evidence>
<dbReference type="InterPro" id="IPR036163">
    <property type="entry name" value="HMA_dom_sf"/>
</dbReference>
<gene>
    <name evidence="1" type="ORF">ACFQHW_03440</name>
</gene>
<evidence type="ECO:0000313" key="2">
    <source>
        <dbReference type="Proteomes" id="UP001596310"/>
    </source>
</evidence>
<dbReference type="PROSITE" id="PS01047">
    <property type="entry name" value="HMA_1"/>
    <property type="match status" value="1"/>
</dbReference>
<dbReference type="RefSeq" id="WP_125600357.1">
    <property type="nucleotide sequence ID" value="NZ_JBHSSM010000010.1"/>
</dbReference>
<dbReference type="SUPFAM" id="SSF55008">
    <property type="entry name" value="HMA, heavy metal-associated domain"/>
    <property type="match status" value="1"/>
</dbReference>
<name>A0ABW1UL04_9LACO</name>
<protein>
    <submittedName>
        <fullName evidence="1">Cation transporter</fullName>
    </submittedName>
</protein>
<dbReference type="Proteomes" id="UP001596310">
    <property type="component" value="Unassembled WGS sequence"/>
</dbReference>
<organism evidence="1 2">
    <name type="scientific">Lapidilactobacillus achengensis</name>
    <dbReference type="NCBI Taxonomy" id="2486000"/>
    <lineage>
        <taxon>Bacteria</taxon>
        <taxon>Bacillati</taxon>
        <taxon>Bacillota</taxon>
        <taxon>Bacilli</taxon>
        <taxon>Lactobacillales</taxon>
        <taxon>Lactobacillaceae</taxon>
        <taxon>Lapidilactobacillus</taxon>
    </lineage>
</organism>
<comment type="caution">
    <text evidence="1">The sequence shown here is derived from an EMBL/GenBank/DDBJ whole genome shotgun (WGS) entry which is preliminary data.</text>
</comment>
<sequence>MAKLTITLEPLACPACFEHIQAQLEEQSGVGEVGALFEKNELELQFNTQTTTAAKLAQVVTDLGYNIASTKID</sequence>
<reference evidence="2" key="1">
    <citation type="journal article" date="2019" name="Int. J. Syst. Evol. Microbiol.">
        <title>The Global Catalogue of Microorganisms (GCM) 10K type strain sequencing project: providing services to taxonomists for standard genome sequencing and annotation.</title>
        <authorList>
            <consortium name="The Broad Institute Genomics Platform"/>
            <consortium name="The Broad Institute Genome Sequencing Center for Infectious Disease"/>
            <person name="Wu L."/>
            <person name="Ma J."/>
        </authorList>
    </citation>
    <scope>NUCLEOTIDE SEQUENCE [LARGE SCALE GENOMIC DNA]</scope>
    <source>
        <strain evidence="2">CCM 8897</strain>
    </source>
</reference>
<accession>A0ABW1UL04</accession>
<dbReference type="EMBL" id="JBHSSM010000010">
    <property type="protein sequence ID" value="MFC6314619.1"/>
    <property type="molecule type" value="Genomic_DNA"/>
</dbReference>